<keyword evidence="1" id="KW-0732">Signal</keyword>
<dbReference type="OrthoDB" id="137379at2157"/>
<protein>
    <recommendedName>
        <fullName evidence="4">LamG-like jellyroll fold domain-containing protein</fullName>
    </recommendedName>
</protein>
<evidence type="ECO:0000256" key="3">
    <source>
        <dbReference type="SAM" id="Phobius"/>
    </source>
</evidence>
<organism evidence="5 6">
    <name type="scientific">Haloplanus rallus</name>
    <dbReference type="NCBI Taxonomy" id="1816183"/>
    <lineage>
        <taxon>Archaea</taxon>
        <taxon>Methanobacteriati</taxon>
        <taxon>Methanobacteriota</taxon>
        <taxon>Stenosarchaea group</taxon>
        <taxon>Halobacteria</taxon>
        <taxon>Halobacteriales</taxon>
        <taxon>Haloferacaceae</taxon>
        <taxon>Haloplanus</taxon>
    </lineage>
</organism>
<dbReference type="EMBL" id="CP034345">
    <property type="protein sequence ID" value="QGX94546.1"/>
    <property type="molecule type" value="Genomic_DNA"/>
</dbReference>
<evidence type="ECO:0000256" key="1">
    <source>
        <dbReference type="ARBA" id="ARBA00022729"/>
    </source>
</evidence>
<dbReference type="SMART" id="SM00560">
    <property type="entry name" value="LamGL"/>
    <property type="match status" value="1"/>
</dbReference>
<dbReference type="InterPro" id="IPR013320">
    <property type="entry name" value="ConA-like_dom_sf"/>
</dbReference>
<feature type="transmembrane region" description="Helical" evidence="3">
    <location>
        <begin position="12"/>
        <end position="34"/>
    </location>
</feature>
<evidence type="ECO:0000256" key="2">
    <source>
        <dbReference type="ARBA" id="ARBA00023157"/>
    </source>
</evidence>
<name>A0A6B9F2H9_9EURY</name>
<dbReference type="AlphaFoldDB" id="A0A6B9F2H9"/>
<proteinExistence type="predicted"/>
<dbReference type="RefSeq" id="WP_157688822.1">
    <property type="nucleotide sequence ID" value="NZ_CP034345.1"/>
</dbReference>
<evidence type="ECO:0000259" key="4">
    <source>
        <dbReference type="SMART" id="SM00560"/>
    </source>
</evidence>
<dbReference type="Gene3D" id="2.60.120.200">
    <property type="match status" value="1"/>
</dbReference>
<dbReference type="KEGG" id="hra:EI982_06965"/>
<evidence type="ECO:0000313" key="5">
    <source>
        <dbReference type="EMBL" id="QGX94546.1"/>
    </source>
</evidence>
<keyword evidence="6" id="KW-1185">Reference proteome</keyword>
<reference evidence="5 6" key="1">
    <citation type="submission" date="2018-12" db="EMBL/GenBank/DDBJ databases">
        <title>Complete genome sequence of Haloplanus rallus MBLA0036.</title>
        <authorList>
            <person name="Nam Y.-d."/>
            <person name="Kang J."/>
            <person name="Chung W.-H."/>
            <person name="Park Y.S."/>
        </authorList>
    </citation>
    <scope>NUCLEOTIDE SEQUENCE [LARGE SCALE GENOMIC DNA]</scope>
    <source>
        <strain evidence="5 6">MBLA0036</strain>
    </source>
</reference>
<gene>
    <name evidence="5" type="ORF">EI982_06965</name>
</gene>
<sequence length="528" mass="55386">MDGNFELTRRQAFAALGTIGVASAGAGLGTSAYFSDQETFENNQLTAGTLDMKVAATEHYSDWSPDEAEYAGMASDEAATDIRLPPGGDQADARDIAIDVDGDNYANFFDAISTDGDGDPYNRVNGGVSAATDGLCGTESDADGPVIIDISDVKPGDFGGAQFAFELCDNPGYVWLTGGLDSANENGVTEPEADDPDEESGVVELLDAIQVTYSVGPINGDPSGFEDTDAGFQPVEQYTLREFLATLDGDGIALDGDIDAEVGGGTGEQGCFAGSLDDGSAVHQVSVVWWLPIDHGNQVQSDSATFELGFYTEQCRHNAGETDLVAYYPFENSADDLSGNGYDGSNSGDVSYTSGQVGRAASFDDGDAVTVTHDGSLTDLADFTASAWFRSTEDGRRDQVVFGIRQGYEIVFDSAGGRTSSDNSLWWAIDNGTGDWAVNDTGAGPLTLGEWHHAVLVQDTDDDEVRVYVDGSLIVTDDGTGAVNSTTGDLGIGSRGDGFGQFVGDVDDVRIYSRALSASEVQSIYDSA</sequence>
<dbReference type="InterPro" id="IPR006558">
    <property type="entry name" value="LamG-like"/>
</dbReference>
<dbReference type="InterPro" id="IPR023833">
    <property type="entry name" value="Signal_pept_SipW-depend-type"/>
</dbReference>
<dbReference type="GeneID" id="43369260"/>
<keyword evidence="3" id="KW-1133">Transmembrane helix</keyword>
<keyword evidence="3" id="KW-0472">Membrane</keyword>
<accession>A0A6B9F2H9</accession>
<evidence type="ECO:0000313" key="6">
    <source>
        <dbReference type="Proteomes" id="UP000428325"/>
    </source>
</evidence>
<dbReference type="SUPFAM" id="SSF49899">
    <property type="entry name" value="Concanavalin A-like lectins/glucanases"/>
    <property type="match status" value="1"/>
</dbReference>
<dbReference type="Proteomes" id="UP000428325">
    <property type="component" value="Chromosome"/>
</dbReference>
<dbReference type="Pfam" id="PF13385">
    <property type="entry name" value="Laminin_G_3"/>
    <property type="match status" value="1"/>
</dbReference>
<feature type="domain" description="LamG-like jellyroll fold" evidence="4">
    <location>
        <begin position="381"/>
        <end position="519"/>
    </location>
</feature>
<keyword evidence="2" id="KW-1015">Disulfide bond</keyword>
<dbReference type="NCBIfam" id="TIGR04088">
    <property type="entry name" value="cognate_SipW"/>
    <property type="match status" value="1"/>
</dbReference>
<keyword evidence="3" id="KW-0812">Transmembrane</keyword>